<evidence type="ECO:0000256" key="6">
    <source>
        <dbReference type="ARBA" id="ARBA00022786"/>
    </source>
</evidence>
<accession>A0A8X7N1K9</accession>
<evidence type="ECO:0000313" key="11">
    <source>
        <dbReference type="Proteomes" id="UP000078113"/>
    </source>
</evidence>
<gene>
    <name evidence="10" type="ORF">A4X09_0g7095</name>
</gene>
<evidence type="ECO:0000256" key="2">
    <source>
        <dbReference type="ARBA" id="ARBA00012483"/>
    </source>
</evidence>
<evidence type="ECO:0000256" key="8">
    <source>
        <dbReference type="SAM" id="MobiDB-lite"/>
    </source>
</evidence>
<evidence type="ECO:0000256" key="5">
    <source>
        <dbReference type="ARBA" id="ARBA00022771"/>
    </source>
</evidence>
<organism evidence="10 11">
    <name type="scientific">Tilletia walkeri</name>
    <dbReference type="NCBI Taxonomy" id="117179"/>
    <lineage>
        <taxon>Eukaryota</taxon>
        <taxon>Fungi</taxon>
        <taxon>Dikarya</taxon>
        <taxon>Basidiomycota</taxon>
        <taxon>Ustilaginomycotina</taxon>
        <taxon>Exobasidiomycetes</taxon>
        <taxon>Tilletiales</taxon>
        <taxon>Tilletiaceae</taxon>
        <taxon>Tilletia</taxon>
    </lineage>
</organism>
<evidence type="ECO:0000256" key="3">
    <source>
        <dbReference type="ARBA" id="ARBA00022679"/>
    </source>
</evidence>
<feature type="region of interest" description="Disordered" evidence="8">
    <location>
        <begin position="89"/>
        <end position="135"/>
    </location>
</feature>
<keyword evidence="6" id="KW-0833">Ubl conjugation pathway</keyword>
<evidence type="ECO:0000256" key="4">
    <source>
        <dbReference type="ARBA" id="ARBA00022723"/>
    </source>
</evidence>
<comment type="catalytic activity">
    <reaction evidence="1">
        <text>S-ubiquitinyl-[E2 ubiquitin-conjugating enzyme]-L-cysteine + [acceptor protein]-L-lysine = [E2 ubiquitin-conjugating enzyme]-L-cysteine + N(6)-ubiquitinyl-[acceptor protein]-L-lysine.</text>
        <dbReference type="EC" id="2.3.2.27"/>
    </reaction>
</comment>
<dbReference type="EMBL" id="LWDG02000591">
    <property type="protein sequence ID" value="KAE8263940.1"/>
    <property type="molecule type" value="Genomic_DNA"/>
</dbReference>
<evidence type="ECO:0000256" key="1">
    <source>
        <dbReference type="ARBA" id="ARBA00000900"/>
    </source>
</evidence>
<evidence type="ECO:0000259" key="9">
    <source>
        <dbReference type="Pfam" id="PF14369"/>
    </source>
</evidence>
<name>A0A8X7N1K9_9BASI</name>
<feature type="compositionally biased region" description="Basic and acidic residues" evidence="8">
    <location>
        <begin position="108"/>
        <end position="123"/>
    </location>
</feature>
<keyword evidence="3" id="KW-0808">Transferase</keyword>
<dbReference type="InterPro" id="IPR039525">
    <property type="entry name" value="RNF126-like_zinc-ribbon"/>
</dbReference>
<keyword evidence="7" id="KW-0862">Zinc</keyword>
<dbReference type="GO" id="GO:0061630">
    <property type="term" value="F:ubiquitin protein ligase activity"/>
    <property type="evidence" value="ECO:0007669"/>
    <property type="project" value="UniProtKB-EC"/>
</dbReference>
<feature type="domain" description="E3 ubiquitin-protein ligase RNF126-like zinc-ribbon" evidence="9">
    <location>
        <begin position="48"/>
        <end position="79"/>
    </location>
</feature>
<keyword evidence="4" id="KW-0479">Metal-binding</keyword>
<dbReference type="EC" id="2.3.2.27" evidence="2"/>
<comment type="caution">
    <text evidence="10">The sequence shown here is derived from an EMBL/GenBank/DDBJ whole genome shotgun (WGS) entry which is preliminary data.</text>
</comment>
<dbReference type="Proteomes" id="UP000078113">
    <property type="component" value="Unassembled WGS sequence"/>
</dbReference>
<sequence length="135" mass="14609">MYSGRAQARPQAGNCELSLWIRTTYYSSAFNMSSSDTRSHSAVPPMAHCWQCDTDIRPLTSPNSEELTCPRCGGSFVELLPERDEEDVVFQGFGGGGGLGDLPSNAGGEERRRISRRAAEGRQDGSGPHADAELD</sequence>
<keyword evidence="11" id="KW-1185">Reference proteome</keyword>
<dbReference type="Pfam" id="PF14369">
    <property type="entry name" value="Zn_ribbon_19"/>
    <property type="match status" value="1"/>
</dbReference>
<proteinExistence type="predicted"/>
<dbReference type="AlphaFoldDB" id="A0A8X7N1K9"/>
<evidence type="ECO:0000256" key="7">
    <source>
        <dbReference type="ARBA" id="ARBA00022833"/>
    </source>
</evidence>
<protein>
    <recommendedName>
        <fullName evidence="2">RING-type E3 ubiquitin transferase</fullName>
        <ecNumber evidence="2">2.3.2.27</ecNumber>
    </recommendedName>
</protein>
<reference evidence="10" key="2">
    <citation type="journal article" date="2019" name="IMA Fungus">
        <title>Genome sequencing and comparison of five Tilletia species to identify candidate genes for the detection of regulated species infecting wheat.</title>
        <authorList>
            <person name="Nguyen H.D.T."/>
            <person name="Sultana T."/>
            <person name="Kesanakurti P."/>
            <person name="Hambleton S."/>
        </authorList>
    </citation>
    <scope>NUCLEOTIDE SEQUENCE</scope>
    <source>
        <strain evidence="10">DAOMC 236422</strain>
    </source>
</reference>
<evidence type="ECO:0000313" key="10">
    <source>
        <dbReference type="EMBL" id="KAE8263940.1"/>
    </source>
</evidence>
<keyword evidence="5" id="KW-0863">Zinc-finger</keyword>
<reference evidence="10" key="1">
    <citation type="submission" date="2016-04" db="EMBL/GenBank/DDBJ databases">
        <authorList>
            <person name="Nguyen H.D."/>
            <person name="Samba Siva P."/>
            <person name="Cullis J."/>
            <person name="Levesque C.A."/>
            <person name="Hambleton S."/>
        </authorList>
    </citation>
    <scope>NUCLEOTIDE SEQUENCE</scope>
    <source>
        <strain evidence="10">DAOMC 236422</strain>
    </source>
</reference>
<dbReference type="GO" id="GO:0008270">
    <property type="term" value="F:zinc ion binding"/>
    <property type="evidence" value="ECO:0007669"/>
    <property type="project" value="UniProtKB-KW"/>
</dbReference>